<accession>A0A392W1L9</accession>
<name>A0A392W1L9_9FABA</name>
<reference evidence="1 2" key="1">
    <citation type="journal article" date="2018" name="Front. Plant Sci.">
        <title>Red Clover (Trifolium pratense) and Zigzag Clover (T. medium) - A Picture of Genomic Similarities and Differences.</title>
        <authorList>
            <person name="Dluhosova J."/>
            <person name="Istvanek J."/>
            <person name="Nedelnik J."/>
            <person name="Repkova J."/>
        </authorList>
    </citation>
    <scope>NUCLEOTIDE SEQUENCE [LARGE SCALE GENOMIC DNA]</scope>
    <source>
        <strain evidence="2">cv. 10/8</strain>
        <tissue evidence="1">Leaf</tissue>
    </source>
</reference>
<evidence type="ECO:0000313" key="2">
    <source>
        <dbReference type="Proteomes" id="UP000265520"/>
    </source>
</evidence>
<feature type="non-terminal residue" evidence="1">
    <location>
        <position position="51"/>
    </location>
</feature>
<protein>
    <submittedName>
        <fullName evidence="1">Uncharacterized protein</fullName>
    </submittedName>
</protein>
<dbReference type="AlphaFoldDB" id="A0A392W1L9"/>
<dbReference type="Proteomes" id="UP000265520">
    <property type="component" value="Unassembled WGS sequence"/>
</dbReference>
<comment type="caution">
    <text evidence="1">The sequence shown here is derived from an EMBL/GenBank/DDBJ whole genome shotgun (WGS) entry which is preliminary data.</text>
</comment>
<evidence type="ECO:0000313" key="1">
    <source>
        <dbReference type="EMBL" id="MCI94326.1"/>
    </source>
</evidence>
<keyword evidence="2" id="KW-1185">Reference proteome</keyword>
<organism evidence="1 2">
    <name type="scientific">Trifolium medium</name>
    <dbReference type="NCBI Taxonomy" id="97028"/>
    <lineage>
        <taxon>Eukaryota</taxon>
        <taxon>Viridiplantae</taxon>
        <taxon>Streptophyta</taxon>
        <taxon>Embryophyta</taxon>
        <taxon>Tracheophyta</taxon>
        <taxon>Spermatophyta</taxon>
        <taxon>Magnoliopsida</taxon>
        <taxon>eudicotyledons</taxon>
        <taxon>Gunneridae</taxon>
        <taxon>Pentapetalae</taxon>
        <taxon>rosids</taxon>
        <taxon>fabids</taxon>
        <taxon>Fabales</taxon>
        <taxon>Fabaceae</taxon>
        <taxon>Papilionoideae</taxon>
        <taxon>50 kb inversion clade</taxon>
        <taxon>NPAAA clade</taxon>
        <taxon>Hologalegina</taxon>
        <taxon>IRL clade</taxon>
        <taxon>Trifolieae</taxon>
        <taxon>Trifolium</taxon>
    </lineage>
</organism>
<proteinExistence type="predicted"/>
<dbReference type="EMBL" id="LXQA011353250">
    <property type="protein sequence ID" value="MCI94326.1"/>
    <property type="molecule type" value="Genomic_DNA"/>
</dbReference>
<sequence>MVADAPEKPKSLVCARHASLLLAERAGRHFSPDFTKKLKITEMARYCLPLL</sequence>